<name>A0ABW5N5H4_9FLAO</name>
<evidence type="ECO:0000313" key="6">
    <source>
        <dbReference type="Proteomes" id="UP001597459"/>
    </source>
</evidence>
<dbReference type="GO" id="GO:0016740">
    <property type="term" value="F:transferase activity"/>
    <property type="evidence" value="ECO:0007669"/>
    <property type="project" value="UniProtKB-KW"/>
</dbReference>
<dbReference type="PANTHER" id="PTHR11364:SF27">
    <property type="entry name" value="SULFURTRANSFERASE"/>
    <property type="match status" value="1"/>
</dbReference>
<dbReference type="InterPro" id="IPR036873">
    <property type="entry name" value="Rhodanese-like_dom_sf"/>
</dbReference>
<feature type="domain" description="Rhodanese" evidence="4">
    <location>
        <begin position="174"/>
        <end position="281"/>
    </location>
</feature>
<dbReference type="EMBL" id="JBHULX010000004">
    <property type="protein sequence ID" value="MFD2590376.1"/>
    <property type="molecule type" value="Genomic_DNA"/>
</dbReference>
<keyword evidence="3" id="KW-1133">Transmembrane helix</keyword>
<dbReference type="Gene3D" id="3.40.250.10">
    <property type="entry name" value="Rhodanese-like domain"/>
    <property type="match status" value="2"/>
</dbReference>
<dbReference type="InterPro" id="IPR001763">
    <property type="entry name" value="Rhodanese-like_dom"/>
</dbReference>
<keyword evidence="1 5" id="KW-0808">Transferase</keyword>
<gene>
    <name evidence="5" type="ORF">ACFSTE_05995</name>
</gene>
<feature type="transmembrane region" description="Helical" evidence="3">
    <location>
        <begin position="237"/>
        <end position="259"/>
    </location>
</feature>
<dbReference type="PROSITE" id="PS50206">
    <property type="entry name" value="RHODANESE_3"/>
    <property type="match status" value="2"/>
</dbReference>
<keyword evidence="3" id="KW-0812">Transmembrane</keyword>
<dbReference type="SMART" id="SM00450">
    <property type="entry name" value="RHOD"/>
    <property type="match status" value="2"/>
</dbReference>
<evidence type="ECO:0000259" key="4">
    <source>
        <dbReference type="PROSITE" id="PS50206"/>
    </source>
</evidence>
<keyword evidence="2" id="KW-0677">Repeat</keyword>
<evidence type="ECO:0000256" key="1">
    <source>
        <dbReference type="ARBA" id="ARBA00022679"/>
    </source>
</evidence>
<dbReference type="SUPFAM" id="SSF52821">
    <property type="entry name" value="Rhodanese/Cell cycle control phosphatase"/>
    <property type="match status" value="2"/>
</dbReference>
<proteinExistence type="predicted"/>
<dbReference type="CDD" id="cd01449">
    <property type="entry name" value="TST_Repeat_2"/>
    <property type="match status" value="1"/>
</dbReference>
<keyword evidence="3" id="KW-0472">Membrane</keyword>
<evidence type="ECO:0000313" key="5">
    <source>
        <dbReference type="EMBL" id="MFD2590376.1"/>
    </source>
</evidence>
<dbReference type="EC" id="2.8.1.-" evidence="5"/>
<reference evidence="6" key="1">
    <citation type="journal article" date="2019" name="Int. J. Syst. Evol. Microbiol.">
        <title>The Global Catalogue of Microorganisms (GCM) 10K type strain sequencing project: providing services to taxonomists for standard genome sequencing and annotation.</title>
        <authorList>
            <consortium name="The Broad Institute Genomics Platform"/>
            <consortium name="The Broad Institute Genome Sequencing Center for Infectious Disease"/>
            <person name="Wu L."/>
            <person name="Ma J."/>
        </authorList>
    </citation>
    <scope>NUCLEOTIDE SEQUENCE [LARGE SCALE GENOMIC DNA]</scope>
    <source>
        <strain evidence="6">KCTC 42423</strain>
    </source>
</reference>
<evidence type="ECO:0000256" key="2">
    <source>
        <dbReference type="ARBA" id="ARBA00022737"/>
    </source>
</evidence>
<evidence type="ECO:0000256" key="3">
    <source>
        <dbReference type="SAM" id="Phobius"/>
    </source>
</evidence>
<protein>
    <submittedName>
        <fullName evidence="5">Sulfurtransferase</fullName>
        <ecNumber evidence="5">2.8.1.-</ecNumber>
    </submittedName>
</protein>
<organism evidence="5 6">
    <name type="scientific">Aquimarina hainanensis</name>
    <dbReference type="NCBI Taxonomy" id="1578017"/>
    <lineage>
        <taxon>Bacteria</taxon>
        <taxon>Pseudomonadati</taxon>
        <taxon>Bacteroidota</taxon>
        <taxon>Flavobacteriia</taxon>
        <taxon>Flavobacteriales</taxon>
        <taxon>Flavobacteriaceae</taxon>
        <taxon>Aquimarina</taxon>
    </lineage>
</organism>
<dbReference type="Proteomes" id="UP001597459">
    <property type="component" value="Unassembled WGS sequence"/>
</dbReference>
<dbReference type="PANTHER" id="PTHR11364">
    <property type="entry name" value="THIOSULFATE SULFERTANSFERASE"/>
    <property type="match status" value="1"/>
</dbReference>
<dbReference type="Pfam" id="PF00581">
    <property type="entry name" value="Rhodanese"/>
    <property type="match status" value="2"/>
</dbReference>
<comment type="caution">
    <text evidence="5">The sequence shown here is derived from an EMBL/GenBank/DDBJ whole genome shotgun (WGS) entry which is preliminary data.</text>
</comment>
<dbReference type="RefSeq" id="WP_378257632.1">
    <property type="nucleotide sequence ID" value="NZ_JBHSJV010000001.1"/>
</dbReference>
<feature type="domain" description="Rhodanese" evidence="4">
    <location>
        <begin position="21"/>
        <end position="136"/>
    </location>
</feature>
<dbReference type="CDD" id="cd01448">
    <property type="entry name" value="TST_Repeat_1"/>
    <property type="match status" value="1"/>
</dbReference>
<dbReference type="InterPro" id="IPR045078">
    <property type="entry name" value="TST/MPST-like"/>
</dbReference>
<keyword evidence="6" id="KW-1185">Reference proteome</keyword>
<accession>A0ABW5N5H4</accession>
<sequence length="282" mass="30812">MKKITLSSPIVSAAWLAEHLDHPDIIILDASIKKVTASDHVSVTSQIKNARFFDIKNTFSDKTNSIPNMLPTPEVFAKGCEELGISSDHTIIIYDTLGIYSSPRAWWMFKTMGHENVAVLDGGLPVWVKSGYPTTSVEKRSHFSTTHFKTSFRPEHVASVTDIMNSIHHTDNCILDARSKGRFEATAPEPRADLKGGHIPNSISLPYTSVLSDDGTILPTAQLQSLFNSLPIANKKLIFSCGSGITACIILLASQLAGYPMGVIYDGSWSEWGQLPNVPITS</sequence>